<dbReference type="AlphaFoldDB" id="A0A9C7L9X5"/>
<evidence type="ECO:0000313" key="3">
    <source>
        <dbReference type="Proteomes" id="UP000789845"/>
    </source>
</evidence>
<gene>
    <name evidence="2" type="ORF">NEOCIP111885_01539</name>
</gene>
<dbReference type="PANTHER" id="PTHR35531">
    <property type="entry name" value="INNER MEMBRANE PROTEIN YBCI-RELATED"/>
    <property type="match status" value="1"/>
</dbReference>
<feature type="transmembrane region" description="Helical" evidence="1">
    <location>
        <begin position="62"/>
        <end position="80"/>
    </location>
</feature>
<keyword evidence="1" id="KW-1133">Transmembrane helix</keyword>
<feature type="transmembrane region" description="Helical" evidence="1">
    <location>
        <begin position="92"/>
        <end position="111"/>
    </location>
</feature>
<dbReference type="RefSeq" id="WP_230496105.1">
    <property type="nucleotide sequence ID" value="NZ_CAKJTG010000007.1"/>
</dbReference>
<keyword evidence="1" id="KW-0812">Transmembrane</keyword>
<accession>A0A9C7L9X5</accession>
<dbReference type="PANTHER" id="PTHR35531:SF1">
    <property type="entry name" value="INNER MEMBRANE PROTEIN YBCI-RELATED"/>
    <property type="match status" value="1"/>
</dbReference>
<name>A0A9C7L9X5_9BACI</name>
<dbReference type="EMBL" id="CAKJTG010000007">
    <property type="protein sequence ID" value="CAG9607847.1"/>
    <property type="molecule type" value="Genomic_DNA"/>
</dbReference>
<comment type="caution">
    <text evidence="2">The sequence shown here is derived from an EMBL/GenBank/DDBJ whole genome shotgun (WGS) entry which is preliminary data.</text>
</comment>
<evidence type="ECO:0008006" key="4">
    <source>
        <dbReference type="Google" id="ProtNLM"/>
    </source>
</evidence>
<keyword evidence="1" id="KW-0472">Membrane</keyword>
<dbReference type="Pfam" id="PF04307">
    <property type="entry name" value="YdjM"/>
    <property type="match status" value="1"/>
</dbReference>
<evidence type="ECO:0000256" key="1">
    <source>
        <dbReference type="SAM" id="Phobius"/>
    </source>
</evidence>
<reference evidence="2" key="1">
    <citation type="submission" date="2021-10" db="EMBL/GenBank/DDBJ databases">
        <authorList>
            <person name="Criscuolo A."/>
        </authorList>
    </citation>
    <scope>NUCLEOTIDE SEQUENCE</scope>
    <source>
        <strain evidence="2">CIP111885</strain>
    </source>
</reference>
<dbReference type="InterPro" id="IPR007404">
    <property type="entry name" value="YdjM-like"/>
</dbReference>
<sequence>MKGHTHLAVGLGIGVIASFNQPPEHIPILLVTTGIASLAADLDGNNLLNRRVTKTAKQFKEVGLVIAIAFMILSVVSTFLDENSLPFLTGKWFTLQNKLLLFGVGAVVLGFSLRSQETLKNILMSVIGLVLIYYSVSNEIGWLVMFAFFIGGAGWFSHRGATHTIWALFYWVGMSYLLEKSTGISGIALVSSLAYMSHVIGDMYTKQGVKFLRPITSKVFRIRL</sequence>
<organism evidence="2 3">
    <name type="scientific">Pseudoneobacillus rhizosphaerae</name>
    <dbReference type="NCBI Taxonomy" id="2880968"/>
    <lineage>
        <taxon>Bacteria</taxon>
        <taxon>Bacillati</taxon>
        <taxon>Bacillota</taxon>
        <taxon>Bacilli</taxon>
        <taxon>Bacillales</taxon>
        <taxon>Bacillaceae</taxon>
        <taxon>Pseudoneobacillus</taxon>
    </lineage>
</organism>
<feature type="transmembrane region" description="Helical" evidence="1">
    <location>
        <begin position="184"/>
        <end position="204"/>
    </location>
</feature>
<proteinExistence type="predicted"/>
<evidence type="ECO:0000313" key="2">
    <source>
        <dbReference type="EMBL" id="CAG9607847.1"/>
    </source>
</evidence>
<protein>
    <recommendedName>
        <fullName evidence="4">Metal-dependent hydrolase</fullName>
    </recommendedName>
</protein>
<dbReference type="Proteomes" id="UP000789845">
    <property type="component" value="Unassembled WGS sequence"/>
</dbReference>
<keyword evidence="3" id="KW-1185">Reference proteome</keyword>